<dbReference type="Proteomes" id="UP000827872">
    <property type="component" value="Linkage Group LG03"/>
</dbReference>
<evidence type="ECO:0000313" key="2">
    <source>
        <dbReference type="Proteomes" id="UP000827872"/>
    </source>
</evidence>
<dbReference type="EMBL" id="CM037616">
    <property type="protein sequence ID" value="KAH7994022.1"/>
    <property type="molecule type" value="Genomic_DNA"/>
</dbReference>
<proteinExistence type="predicted"/>
<gene>
    <name evidence="1" type="ORF">K3G42_032988</name>
</gene>
<accession>A0ACB8ENX0</accession>
<reference evidence="1" key="1">
    <citation type="submission" date="2021-08" db="EMBL/GenBank/DDBJ databases">
        <title>The first chromosome-level gecko genome reveals the dynamic sex chromosomes of Neotropical dwarf geckos (Sphaerodactylidae: Sphaerodactylus).</title>
        <authorList>
            <person name="Pinto B.J."/>
            <person name="Keating S.E."/>
            <person name="Gamble T."/>
        </authorList>
    </citation>
    <scope>NUCLEOTIDE SEQUENCE</scope>
    <source>
        <strain evidence="1">TG3544</strain>
    </source>
</reference>
<organism evidence="1 2">
    <name type="scientific">Sphaerodactylus townsendi</name>
    <dbReference type="NCBI Taxonomy" id="933632"/>
    <lineage>
        <taxon>Eukaryota</taxon>
        <taxon>Metazoa</taxon>
        <taxon>Chordata</taxon>
        <taxon>Craniata</taxon>
        <taxon>Vertebrata</taxon>
        <taxon>Euteleostomi</taxon>
        <taxon>Lepidosauria</taxon>
        <taxon>Squamata</taxon>
        <taxon>Bifurcata</taxon>
        <taxon>Gekkota</taxon>
        <taxon>Sphaerodactylidae</taxon>
        <taxon>Sphaerodactylus</taxon>
    </lineage>
</organism>
<comment type="caution">
    <text evidence="1">The sequence shown here is derived from an EMBL/GenBank/DDBJ whole genome shotgun (WGS) entry which is preliminary data.</text>
</comment>
<keyword evidence="2" id="KW-1185">Reference proteome</keyword>
<evidence type="ECO:0000313" key="1">
    <source>
        <dbReference type="EMBL" id="KAH7994022.1"/>
    </source>
</evidence>
<name>A0ACB8ENX0_9SAUR</name>
<sequence>MAVLRNLSLSPLHKRRPRKATPTTPRPSALNGEGGLEGIDPLGPDEKKDGDVEPEEILKAEVSVEHMECEIKLEAPPTPDREVAPDADPGKSLLEDAEEVKKRKRKPYRPGIGGFMVRQRKSHTRLKKGCLALAEVSREATGTEGHPEEGAQLSEIPAEGAPEQGVAEADEKKKRRGRKKSKLEDMFPAYLQEAFFGKALLDLSKKALLAAGGVGGDGTAHPPIGQGAARPKVDSSTLQKGPMDGKEASVQPKGNECADGKEAAVPQNSLKGVEAKSEDCGEYQVFNAAWRAWCDFCLREGTEEQMVPKNTPDPTGAENPATPPGEGVLSSDLDKIPTEELPKMESKDVQQLFKDVLGSAEREQQLNCVGAEPEAGGIRDPKRPQLAQRPFLQGGGVSLGPLQPTVPMETYSGVCQSPFLDSRERSGFFSPEQCEPESPWASSSTASTPTTPTTEGETDGLSYNQRSLQRWEKDEELGEMSTISPVLYANMNFPNLKQDYPDWSGNCLQKQIMKLWRKVPAPDKAPYLSPHLPHFPTVRPRSSGEFPSPPSAWDLRGRHQPSTPTSLLKPRLSRSCGSLENLLCLGSPQHRRPMLSPPLQEQAKGLDIKKEDVGPGICSSGDHG</sequence>
<protein>
    <submittedName>
        <fullName evidence="1">Uncharacterized protein</fullName>
    </submittedName>
</protein>